<reference evidence="7" key="1">
    <citation type="submission" date="2024-06" db="EMBL/GenBank/DDBJ databases">
        <title>Brevibacterium koreense sp. nov., isolated from jogae-jeotgal, a Korean fermented seafood.</title>
        <authorList>
            <person name="Whon T.W."/>
            <person name="Nam S."/>
            <person name="Kim Y."/>
        </authorList>
    </citation>
    <scope>NUCLEOTIDE SEQUENCE</scope>
    <source>
        <strain evidence="7">CBA3109</strain>
    </source>
</reference>
<evidence type="ECO:0000256" key="4">
    <source>
        <dbReference type="ARBA" id="ARBA00022989"/>
    </source>
</evidence>
<dbReference type="GO" id="GO:0005886">
    <property type="term" value="C:plasma membrane"/>
    <property type="evidence" value="ECO:0007669"/>
    <property type="project" value="UniProtKB-SubCell"/>
</dbReference>
<protein>
    <submittedName>
        <fullName evidence="7">Aromatic acid exporter family protein</fullName>
    </submittedName>
</protein>
<dbReference type="Pfam" id="PF06081">
    <property type="entry name" value="ArAE_1"/>
    <property type="match status" value="1"/>
</dbReference>
<sequence>MTHSVSHRIADFLRRPEIITDLIQVIKSVLAATFAWWLSGVVLDSQMAFLAPWTALLTVHATVYRSLSRGVQSTVASTIGVGISFLIGNFLGVSLWTFALALLVGLVGARLSWIRDEGVAIATTAIFVLGAGFDSQQPLLTDRILEIALGVAVGLVVNLIVVPPVRDQQAARYVDSINRQIGDVLVDMSDEFSRSWDTDQAENWFSETEAMSQELNTAWQSVRFARESRRVNPRARLLQRGHEANSKPAPAENYESILQRVDEGVSHLRNLARTLREATYAEGEWDTRFREQWTAIVADAGHSIADPDADVEPVFDRLEQLAIGLSDDQLLPKASWPLYGALITSLRHIVVIVDDVASAREARQTERRK</sequence>
<keyword evidence="4 6" id="KW-1133">Transmembrane helix</keyword>
<evidence type="ECO:0000256" key="5">
    <source>
        <dbReference type="ARBA" id="ARBA00023136"/>
    </source>
</evidence>
<evidence type="ECO:0000313" key="7">
    <source>
        <dbReference type="EMBL" id="XBV89549.1"/>
    </source>
</evidence>
<comment type="subcellular location">
    <subcellularLocation>
        <location evidence="1">Cell membrane</location>
        <topology evidence="1">Multi-pass membrane protein</topology>
    </subcellularLocation>
</comment>
<feature type="transmembrane region" description="Helical" evidence="6">
    <location>
        <begin position="113"/>
        <end position="132"/>
    </location>
</feature>
<evidence type="ECO:0000256" key="1">
    <source>
        <dbReference type="ARBA" id="ARBA00004651"/>
    </source>
</evidence>
<dbReference type="RefSeq" id="WP_350270431.1">
    <property type="nucleotide sequence ID" value="NZ_CP158281.1"/>
</dbReference>
<keyword evidence="5 6" id="KW-0472">Membrane</keyword>
<dbReference type="InterPro" id="IPR010343">
    <property type="entry name" value="ArAE_1"/>
</dbReference>
<organism evidence="7">
    <name type="scientific">Brevibacterium koreense</name>
    <dbReference type="NCBI Taxonomy" id="3140787"/>
    <lineage>
        <taxon>Bacteria</taxon>
        <taxon>Bacillati</taxon>
        <taxon>Actinomycetota</taxon>
        <taxon>Actinomycetes</taxon>
        <taxon>Micrococcales</taxon>
        <taxon>Brevibacteriaceae</taxon>
        <taxon>Brevibacterium</taxon>
    </lineage>
</organism>
<feature type="transmembrane region" description="Helical" evidence="6">
    <location>
        <begin position="144"/>
        <end position="162"/>
    </location>
</feature>
<dbReference type="KEGG" id="bkr:AAFP32_02105"/>
<evidence type="ECO:0000256" key="3">
    <source>
        <dbReference type="ARBA" id="ARBA00022692"/>
    </source>
</evidence>
<name>A0AAU7ULW0_9MICO</name>
<dbReference type="AlphaFoldDB" id="A0AAU7ULW0"/>
<gene>
    <name evidence="7" type="ORF">AAFP32_02105</name>
</gene>
<keyword evidence="3 6" id="KW-0812">Transmembrane</keyword>
<keyword evidence="2" id="KW-1003">Cell membrane</keyword>
<accession>A0AAU7ULW0</accession>
<feature type="transmembrane region" description="Helical" evidence="6">
    <location>
        <begin position="79"/>
        <end position="107"/>
    </location>
</feature>
<evidence type="ECO:0000256" key="6">
    <source>
        <dbReference type="SAM" id="Phobius"/>
    </source>
</evidence>
<evidence type="ECO:0000256" key="2">
    <source>
        <dbReference type="ARBA" id="ARBA00022475"/>
    </source>
</evidence>
<dbReference type="EMBL" id="CP158281">
    <property type="protein sequence ID" value="XBV89549.1"/>
    <property type="molecule type" value="Genomic_DNA"/>
</dbReference>
<proteinExistence type="predicted"/>